<feature type="transmembrane region" description="Helical" evidence="1">
    <location>
        <begin position="193"/>
        <end position="214"/>
    </location>
</feature>
<dbReference type="Pfam" id="PF11255">
    <property type="entry name" value="DUF3054"/>
    <property type="match status" value="1"/>
</dbReference>
<dbReference type="InterPro" id="IPR021414">
    <property type="entry name" value="DUF3054"/>
</dbReference>
<sequence>MTPLTAARPISGAFPCQARRVTAAVQLRSARKDAEDAALDDMRLDESTLDEQEKKRLEGLRSIQASLDEVEMYEKQFRQQAAQQRTRRGLSEEEEDEREIEVLDTAWSGQAGMDVTVVGSKTWADISKRLGLAAGDVIALTVFASIGRGVHTGSGIDVEVFKTALPFYIGWLGLSPLLGAYTNQATATQKDMISTLVPAWAVSIPVALAIRGAVKGDVPPVPFIIVSLIATGSLLAAWRGLYVVINPTSTAETKRGGILDGFRMITTLLRRW</sequence>
<accession>A0A835ZDH1</accession>
<protein>
    <submittedName>
        <fullName evidence="2">Uncharacterized protein</fullName>
    </submittedName>
</protein>
<keyword evidence="1" id="KW-1133">Transmembrane helix</keyword>
<dbReference type="OrthoDB" id="2015146at2759"/>
<evidence type="ECO:0000313" key="3">
    <source>
        <dbReference type="Proteomes" id="UP000664859"/>
    </source>
</evidence>
<proteinExistence type="predicted"/>
<keyword evidence="1" id="KW-0812">Transmembrane</keyword>
<dbReference type="PANTHER" id="PTHR35283:SF3">
    <property type="entry name" value="T12C22.21 PROTEIN"/>
    <property type="match status" value="1"/>
</dbReference>
<feature type="transmembrane region" description="Helical" evidence="1">
    <location>
        <begin position="163"/>
        <end position="181"/>
    </location>
</feature>
<gene>
    <name evidence="2" type="ORF">JKP88DRAFT_232502</name>
</gene>
<feature type="transmembrane region" description="Helical" evidence="1">
    <location>
        <begin position="220"/>
        <end position="245"/>
    </location>
</feature>
<keyword evidence="1" id="KW-0472">Membrane</keyword>
<dbReference type="AlphaFoldDB" id="A0A835ZDH1"/>
<reference evidence="2" key="1">
    <citation type="submission" date="2021-02" db="EMBL/GenBank/DDBJ databases">
        <title>First Annotated Genome of the Yellow-green Alga Tribonema minus.</title>
        <authorList>
            <person name="Mahan K.M."/>
        </authorList>
    </citation>
    <scope>NUCLEOTIDE SEQUENCE</scope>
    <source>
        <strain evidence="2">UTEX B ZZ1240</strain>
    </source>
</reference>
<dbReference type="EMBL" id="JAFCMP010000038">
    <property type="protein sequence ID" value="KAG5190147.1"/>
    <property type="molecule type" value="Genomic_DNA"/>
</dbReference>
<name>A0A835ZDH1_9STRA</name>
<organism evidence="2 3">
    <name type="scientific">Tribonema minus</name>
    <dbReference type="NCBI Taxonomy" id="303371"/>
    <lineage>
        <taxon>Eukaryota</taxon>
        <taxon>Sar</taxon>
        <taxon>Stramenopiles</taxon>
        <taxon>Ochrophyta</taxon>
        <taxon>PX clade</taxon>
        <taxon>Xanthophyceae</taxon>
        <taxon>Tribonematales</taxon>
        <taxon>Tribonemataceae</taxon>
        <taxon>Tribonema</taxon>
    </lineage>
</organism>
<dbReference type="Proteomes" id="UP000664859">
    <property type="component" value="Unassembled WGS sequence"/>
</dbReference>
<evidence type="ECO:0000313" key="2">
    <source>
        <dbReference type="EMBL" id="KAG5190147.1"/>
    </source>
</evidence>
<evidence type="ECO:0000256" key="1">
    <source>
        <dbReference type="SAM" id="Phobius"/>
    </source>
</evidence>
<keyword evidence="3" id="KW-1185">Reference proteome</keyword>
<comment type="caution">
    <text evidence="2">The sequence shown here is derived from an EMBL/GenBank/DDBJ whole genome shotgun (WGS) entry which is preliminary data.</text>
</comment>
<feature type="transmembrane region" description="Helical" evidence="1">
    <location>
        <begin position="130"/>
        <end position="151"/>
    </location>
</feature>
<dbReference type="PANTHER" id="PTHR35283">
    <property type="entry name" value="T12C22.21 PROTEIN"/>
    <property type="match status" value="1"/>
</dbReference>